<evidence type="ECO:0000256" key="5">
    <source>
        <dbReference type="ARBA" id="ARBA00022771"/>
    </source>
</evidence>
<evidence type="ECO:0000313" key="12">
    <source>
        <dbReference type="EMBL" id="KAF6024457.1"/>
    </source>
</evidence>
<dbReference type="FunFam" id="3.30.160.60:FF:000039">
    <property type="entry name" value="Zinc finger protein ZIC 1"/>
    <property type="match status" value="1"/>
</dbReference>
<evidence type="ECO:0000256" key="6">
    <source>
        <dbReference type="ARBA" id="ARBA00022833"/>
    </source>
</evidence>
<dbReference type="PANTHER" id="PTHR45718:SF6">
    <property type="entry name" value="ZINC FINGER PROTEIN GLI2"/>
    <property type="match status" value="1"/>
</dbReference>
<dbReference type="GO" id="GO:0005634">
    <property type="term" value="C:nucleus"/>
    <property type="evidence" value="ECO:0007669"/>
    <property type="project" value="UniProtKB-SubCell"/>
</dbReference>
<dbReference type="FunFam" id="3.30.160.60:FF:000041">
    <property type="entry name" value="Zinc finger protein ZIC 1"/>
    <property type="match status" value="1"/>
</dbReference>
<accession>A0A7J7JEJ2</accession>
<dbReference type="GO" id="GO:0007224">
    <property type="term" value="P:smoothened signaling pathway"/>
    <property type="evidence" value="ECO:0007669"/>
    <property type="project" value="TreeGrafter"/>
</dbReference>
<dbReference type="GO" id="GO:0000981">
    <property type="term" value="F:DNA-binding transcription factor activity, RNA polymerase II-specific"/>
    <property type="evidence" value="ECO:0007669"/>
    <property type="project" value="TreeGrafter"/>
</dbReference>
<feature type="domain" description="C2H2-type" evidence="11">
    <location>
        <begin position="194"/>
        <end position="223"/>
    </location>
</feature>
<name>A0A7J7JEJ2_BUGNE</name>
<dbReference type="EMBL" id="VXIV02002576">
    <property type="protein sequence ID" value="KAF6024457.1"/>
    <property type="molecule type" value="Genomic_DNA"/>
</dbReference>
<dbReference type="FunFam" id="3.30.160.60:FF:000035">
    <property type="entry name" value="Zinc finger protein ZIC 1"/>
    <property type="match status" value="1"/>
</dbReference>
<feature type="compositionally biased region" description="Low complexity" evidence="10">
    <location>
        <begin position="304"/>
        <end position="314"/>
    </location>
</feature>
<evidence type="ECO:0000313" key="13">
    <source>
        <dbReference type="Proteomes" id="UP000593567"/>
    </source>
</evidence>
<dbReference type="InterPro" id="IPR041643">
    <property type="entry name" value="Znf_ZIC"/>
</dbReference>
<comment type="subcellular location">
    <subcellularLocation>
        <location evidence="1">Nucleus</location>
    </subcellularLocation>
</comment>
<keyword evidence="4" id="KW-0677">Repeat</keyword>
<dbReference type="InterPro" id="IPR056436">
    <property type="entry name" value="Znf-C2H2_ZIC1-5/GLI1-3-like"/>
</dbReference>
<dbReference type="GO" id="GO:0008270">
    <property type="term" value="F:zinc ion binding"/>
    <property type="evidence" value="ECO:0007669"/>
    <property type="project" value="UniProtKB-KW"/>
</dbReference>
<feature type="region of interest" description="Disordered" evidence="10">
    <location>
        <begin position="343"/>
        <end position="390"/>
    </location>
</feature>
<sequence>MGTSDLYPQYPAVGHHNVMYATPYYPPTTGPNSQFTCGTESFRRQDVFPFAPATQNTDFSYNYPEKLYYPQHHPSQMYEGTGAAGRDLYHQVPAPVYTTNQHHSFFRYMSTGHHIKQEHTCLWLDKSIPNSKPCGKLYYSMQDIVNHITTEHIGGPEQTDHACHWQNCSRDGAPFKAKYKLVNHVRVHTGEKPFPCLYHGCGKVFARSENLKIHKRTHTGEKPFKCEHAGCDRKFANSSDRKKHSHVHTSDKPYNCKIIGCDKSYTHPSSLRKHMKVHCKSPLPPGMEGIDSDGEMSSRDDDAPSPSSCSLGSSRNEDKLASCSNINAELYDNQNSIRHDPLELQDINGNSPNSDHLKTKGREGQDSSPPFERQACSPGSTPHSASQLTPPCNTTPSACLQFNSCAFKSTSVSNFSTLPQYYSTNVPLLPYRAEWGNQHQTTAASTFPYNQFNYEQTKPLQISNFIPSPNEKPFKEYYNSVEETNISGWYICQNKESAGESHLNIGPANLSPAPDHNSVPITPNLHQVLAAGF</sequence>
<keyword evidence="8" id="KW-0539">Nucleus</keyword>
<keyword evidence="13" id="KW-1185">Reference proteome</keyword>
<dbReference type="InterPro" id="IPR036236">
    <property type="entry name" value="Znf_C2H2_sf"/>
</dbReference>
<protein>
    <recommendedName>
        <fullName evidence="11">C2H2-type domain-containing protein</fullName>
    </recommendedName>
</protein>
<dbReference type="PROSITE" id="PS00028">
    <property type="entry name" value="ZINC_FINGER_C2H2_1"/>
    <property type="match status" value="3"/>
</dbReference>
<dbReference type="GO" id="GO:0000978">
    <property type="term" value="F:RNA polymerase II cis-regulatory region sequence-specific DNA binding"/>
    <property type="evidence" value="ECO:0007669"/>
    <property type="project" value="TreeGrafter"/>
</dbReference>
<keyword evidence="7" id="KW-0238">DNA-binding</keyword>
<evidence type="ECO:0000256" key="1">
    <source>
        <dbReference type="ARBA" id="ARBA00004123"/>
    </source>
</evidence>
<dbReference type="SMART" id="SM00355">
    <property type="entry name" value="ZnF_C2H2"/>
    <property type="match status" value="4"/>
</dbReference>
<reference evidence="12" key="1">
    <citation type="submission" date="2020-06" db="EMBL/GenBank/DDBJ databases">
        <title>Draft genome of Bugula neritina, a colonial animal packing powerful symbionts and potential medicines.</title>
        <authorList>
            <person name="Rayko M."/>
        </authorList>
    </citation>
    <scope>NUCLEOTIDE SEQUENCE [LARGE SCALE GENOMIC DNA]</scope>
    <source>
        <strain evidence="12">Kwan_BN1</strain>
    </source>
</reference>
<dbReference type="PANTHER" id="PTHR45718">
    <property type="entry name" value="TRANSCRIPTIONAL ACTIVATOR CUBITUS INTERRUPTUS"/>
    <property type="match status" value="1"/>
</dbReference>
<evidence type="ECO:0000256" key="8">
    <source>
        <dbReference type="ARBA" id="ARBA00023242"/>
    </source>
</evidence>
<feature type="region of interest" description="Disordered" evidence="10">
    <location>
        <begin position="276"/>
        <end position="317"/>
    </location>
</feature>
<keyword evidence="5 9" id="KW-0863">Zinc-finger</keyword>
<dbReference type="SUPFAM" id="SSF57667">
    <property type="entry name" value="beta-beta-alpha zinc fingers"/>
    <property type="match status" value="2"/>
</dbReference>
<keyword evidence="3" id="KW-0479">Metal-binding</keyword>
<feature type="domain" description="C2H2-type" evidence="11">
    <location>
        <begin position="224"/>
        <end position="253"/>
    </location>
</feature>
<dbReference type="Gene3D" id="3.30.160.60">
    <property type="entry name" value="Classic Zinc Finger"/>
    <property type="match status" value="4"/>
</dbReference>
<organism evidence="12 13">
    <name type="scientific">Bugula neritina</name>
    <name type="common">Brown bryozoan</name>
    <name type="synonym">Sertularia neritina</name>
    <dbReference type="NCBI Taxonomy" id="10212"/>
    <lineage>
        <taxon>Eukaryota</taxon>
        <taxon>Metazoa</taxon>
        <taxon>Spiralia</taxon>
        <taxon>Lophotrochozoa</taxon>
        <taxon>Bryozoa</taxon>
        <taxon>Gymnolaemata</taxon>
        <taxon>Cheilostomatida</taxon>
        <taxon>Flustrina</taxon>
        <taxon>Buguloidea</taxon>
        <taxon>Bugulidae</taxon>
        <taxon>Bugula</taxon>
    </lineage>
</organism>
<dbReference type="OrthoDB" id="3214149at2759"/>
<dbReference type="FunFam" id="3.30.160.60:FF:000031">
    <property type="entry name" value="GLI family zinc finger 3"/>
    <property type="match status" value="1"/>
</dbReference>
<comment type="caution">
    <text evidence="12">The sequence shown here is derived from an EMBL/GenBank/DDBJ whole genome shotgun (WGS) entry which is preliminary data.</text>
</comment>
<keyword evidence="6" id="KW-0862">Zinc</keyword>
<dbReference type="InterPro" id="IPR043359">
    <property type="entry name" value="GLI-like"/>
</dbReference>
<dbReference type="Proteomes" id="UP000593567">
    <property type="component" value="Unassembled WGS sequence"/>
</dbReference>
<proteinExistence type="inferred from homology"/>
<feature type="compositionally biased region" description="Polar residues" evidence="10">
    <location>
        <begin position="377"/>
        <end position="390"/>
    </location>
</feature>
<comment type="similarity">
    <text evidence="2">Belongs to the GLI C2H2-type zinc-finger protein family.</text>
</comment>
<feature type="compositionally biased region" description="Basic and acidic residues" evidence="10">
    <location>
        <begin position="355"/>
        <end position="365"/>
    </location>
</feature>
<evidence type="ECO:0000256" key="4">
    <source>
        <dbReference type="ARBA" id="ARBA00022737"/>
    </source>
</evidence>
<feature type="domain" description="C2H2-type" evidence="11">
    <location>
        <begin position="254"/>
        <end position="278"/>
    </location>
</feature>
<evidence type="ECO:0000256" key="2">
    <source>
        <dbReference type="ARBA" id="ARBA00010831"/>
    </source>
</evidence>
<evidence type="ECO:0000259" key="11">
    <source>
        <dbReference type="PROSITE" id="PS50157"/>
    </source>
</evidence>
<dbReference type="PROSITE" id="PS50157">
    <property type="entry name" value="ZINC_FINGER_C2H2_2"/>
    <property type="match status" value="4"/>
</dbReference>
<evidence type="ECO:0000256" key="10">
    <source>
        <dbReference type="SAM" id="MobiDB-lite"/>
    </source>
</evidence>
<gene>
    <name evidence="12" type="ORF">EB796_017235</name>
</gene>
<evidence type="ECO:0000256" key="7">
    <source>
        <dbReference type="ARBA" id="ARBA00023125"/>
    </source>
</evidence>
<dbReference type="Pfam" id="PF00096">
    <property type="entry name" value="zf-C2H2"/>
    <property type="match status" value="2"/>
</dbReference>
<evidence type="ECO:0000256" key="9">
    <source>
        <dbReference type="PROSITE-ProRule" id="PRU00042"/>
    </source>
</evidence>
<feature type="domain" description="C2H2-type" evidence="11">
    <location>
        <begin position="166"/>
        <end position="193"/>
    </location>
</feature>
<dbReference type="Pfam" id="PF23561">
    <property type="entry name" value="zf-C2H2_15"/>
    <property type="match status" value="1"/>
</dbReference>
<dbReference type="AlphaFoldDB" id="A0A7J7JEJ2"/>
<evidence type="ECO:0000256" key="3">
    <source>
        <dbReference type="ARBA" id="ARBA00022723"/>
    </source>
</evidence>
<dbReference type="InterPro" id="IPR013087">
    <property type="entry name" value="Znf_C2H2_type"/>
</dbReference>
<dbReference type="Pfam" id="PF18366">
    <property type="entry name" value="zf_ZIC"/>
    <property type="match status" value="1"/>
</dbReference>